<dbReference type="GO" id="GO:0071586">
    <property type="term" value="P:CAAX-box protein processing"/>
    <property type="evidence" value="ECO:0007669"/>
    <property type="project" value="InterPro"/>
</dbReference>
<feature type="binding site" evidence="12">
    <location>
        <position position="277"/>
    </location>
    <ligand>
        <name>Zn(2+)</name>
        <dbReference type="ChEBI" id="CHEBI:29105"/>
        <note>catalytic</note>
    </ligand>
</feature>
<evidence type="ECO:0000313" key="17">
    <source>
        <dbReference type="EMBL" id="OOZ42454.1"/>
    </source>
</evidence>
<keyword evidence="7 12" id="KW-0862">Zinc</keyword>
<keyword evidence="8 14" id="KW-1133">Transmembrane helix</keyword>
<evidence type="ECO:0000259" key="15">
    <source>
        <dbReference type="Pfam" id="PF01435"/>
    </source>
</evidence>
<dbReference type="Pfam" id="PF16491">
    <property type="entry name" value="Peptidase_M48_N"/>
    <property type="match status" value="1"/>
</dbReference>
<dbReference type="AlphaFoldDB" id="A0A1T2LBP2"/>
<evidence type="ECO:0000256" key="5">
    <source>
        <dbReference type="ARBA" id="ARBA00022801"/>
    </source>
</evidence>
<evidence type="ECO:0000256" key="2">
    <source>
        <dbReference type="ARBA" id="ARBA00022670"/>
    </source>
</evidence>
<keyword evidence="4 12" id="KW-0479">Metal-binding</keyword>
<dbReference type="GO" id="GO:0046872">
    <property type="term" value="F:metal ion binding"/>
    <property type="evidence" value="ECO:0007669"/>
    <property type="project" value="UniProtKB-KW"/>
</dbReference>
<evidence type="ECO:0000313" key="18">
    <source>
        <dbReference type="Proteomes" id="UP000190198"/>
    </source>
</evidence>
<evidence type="ECO:0000259" key="16">
    <source>
        <dbReference type="Pfam" id="PF16491"/>
    </source>
</evidence>
<evidence type="ECO:0000256" key="9">
    <source>
        <dbReference type="ARBA" id="ARBA00023049"/>
    </source>
</evidence>
<dbReference type="Proteomes" id="UP000190198">
    <property type="component" value="Unassembled WGS sequence"/>
</dbReference>
<feature type="transmembrane region" description="Helical" evidence="14">
    <location>
        <begin position="324"/>
        <end position="343"/>
    </location>
</feature>
<dbReference type="Pfam" id="PF01435">
    <property type="entry name" value="Peptidase_M48"/>
    <property type="match status" value="1"/>
</dbReference>
<evidence type="ECO:0000256" key="11">
    <source>
        <dbReference type="PIRSR" id="PIRSR627057-1"/>
    </source>
</evidence>
<keyword evidence="18" id="KW-1185">Reference proteome</keyword>
<evidence type="ECO:0000256" key="6">
    <source>
        <dbReference type="ARBA" id="ARBA00022824"/>
    </source>
</evidence>
<dbReference type="InterPro" id="IPR001915">
    <property type="entry name" value="Peptidase_M48"/>
</dbReference>
<sequence length="417" mass="47053">MNEFSLLFLFFLFLTSATQLWLSRRQQGHVAAHRSRVPEAFSEMISIEQHQKAADYTVTKLRFGRVELFTGLVLLLLLTLGGGLDWANSYLSALGYTQLVTGTLVIVAVSLFISIVDIPSALYRTFVIEKRFGFNKSTMGTFWLDRLKGLMLSLLIGVPLIMTVLWVMQTLGDYWWIAAWATLTGVSLFLAWIFPQFLAPLFNRFEPLEEGEVAERVKSLLSKTGFKSNGVYVMDGSRRSGHGNAYFTGFGKNKRIVFYDTLLKQLSAEQVEAVLAHELGHYKKRHVIKGIILSTAMSFTGFAVLAWIMKNTWFYTGLGVEQPSTYMALILFVLISPAFTYFLSPIFSWVSRRHEFEADAFAADQSGSRHLITGLITLYRENASTLTPDALHSAFYDSHPPASIRIRHLEEVHKAAV</sequence>
<dbReference type="GO" id="GO:0004222">
    <property type="term" value="F:metalloendopeptidase activity"/>
    <property type="evidence" value="ECO:0007669"/>
    <property type="project" value="InterPro"/>
</dbReference>
<dbReference type="CDD" id="cd07343">
    <property type="entry name" value="M48A_Zmpste24p_like"/>
    <property type="match status" value="1"/>
</dbReference>
<feature type="transmembrane region" description="Helical" evidence="14">
    <location>
        <begin position="291"/>
        <end position="309"/>
    </location>
</feature>
<keyword evidence="2 13" id="KW-0645">Protease</keyword>
<dbReference type="InterPro" id="IPR027057">
    <property type="entry name" value="CAXX_Prtase_1"/>
</dbReference>
<evidence type="ECO:0000256" key="3">
    <source>
        <dbReference type="ARBA" id="ARBA00022692"/>
    </source>
</evidence>
<keyword evidence="3 14" id="KW-0812">Transmembrane</keyword>
<name>A0A1T2LBP2_9GAMM</name>
<dbReference type="InterPro" id="IPR032456">
    <property type="entry name" value="Peptidase_M48_N"/>
</dbReference>
<feature type="active site" evidence="11">
    <location>
        <position position="278"/>
    </location>
</feature>
<evidence type="ECO:0000256" key="10">
    <source>
        <dbReference type="ARBA" id="ARBA00023136"/>
    </source>
</evidence>
<keyword evidence="9 13" id="KW-0482">Metalloprotease</keyword>
<reference evidence="17 18" key="1">
    <citation type="submission" date="2016-11" db="EMBL/GenBank/DDBJ databases">
        <title>Mixed transmission modes and dynamic genome evolution in an obligate animal-bacterial symbiosis.</title>
        <authorList>
            <person name="Russell S.L."/>
            <person name="Corbett-Detig R.B."/>
            <person name="Cavanaugh C.M."/>
        </authorList>
    </citation>
    <scope>NUCLEOTIDE SEQUENCE [LARGE SCALE GENOMIC DNA]</scope>
    <source>
        <strain evidence="17">Sp-SM6</strain>
    </source>
</reference>
<protein>
    <submittedName>
        <fullName evidence="17">Peptidase M48</fullName>
    </submittedName>
</protein>
<keyword evidence="6" id="KW-0256">Endoplasmic reticulum</keyword>
<evidence type="ECO:0000256" key="14">
    <source>
        <dbReference type="SAM" id="Phobius"/>
    </source>
</evidence>
<feature type="transmembrane region" description="Helical" evidence="14">
    <location>
        <begin position="6"/>
        <end position="22"/>
    </location>
</feature>
<keyword evidence="5 13" id="KW-0378">Hydrolase</keyword>
<dbReference type="RefSeq" id="WP_078476411.1">
    <property type="nucleotide sequence ID" value="NZ_MPRK01000036.1"/>
</dbReference>
<dbReference type="OrthoDB" id="9781930at2"/>
<feature type="binding site" evidence="12">
    <location>
        <position position="355"/>
    </location>
    <ligand>
        <name>Zn(2+)</name>
        <dbReference type="ChEBI" id="CHEBI:29105"/>
        <note>catalytic</note>
    </ligand>
</feature>
<proteinExistence type="inferred from homology"/>
<comment type="caution">
    <text evidence="17">The sequence shown here is derived from an EMBL/GenBank/DDBJ whole genome shotgun (WGS) entry which is preliminary data.</text>
</comment>
<feature type="transmembrane region" description="Helical" evidence="14">
    <location>
        <begin position="147"/>
        <end position="168"/>
    </location>
</feature>
<dbReference type="FunFam" id="3.30.2010.10:FF:000002">
    <property type="entry name" value="CAAX prenyl protease"/>
    <property type="match status" value="1"/>
</dbReference>
<organism evidence="17 18">
    <name type="scientific">Solemya elarraichensis gill symbiont</name>
    <dbReference type="NCBI Taxonomy" id="1918949"/>
    <lineage>
        <taxon>Bacteria</taxon>
        <taxon>Pseudomonadati</taxon>
        <taxon>Pseudomonadota</taxon>
        <taxon>Gammaproteobacteria</taxon>
        <taxon>sulfur-oxidizing symbionts</taxon>
    </lineage>
</organism>
<feature type="binding site" evidence="12">
    <location>
        <position position="281"/>
    </location>
    <ligand>
        <name>Zn(2+)</name>
        <dbReference type="ChEBI" id="CHEBI:29105"/>
        <note>catalytic</note>
    </ligand>
</feature>
<evidence type="ECO:0000256" key="13">
    <source>
        <dbReference type="RuleBase" id="RU003983"/>
    </source>
</evidence>
<dbReference type="EMBL" id="MPRK01000036">
    <property type="protein sequence ID" value="OOZ42454.1"/>
    <property type="molecule type" value="Genomic_DNA"/>
</dbReference>
<feature type="transmembrane region" description="Helical" evidence="14">
    <location>
        <begin position="174"/>
        <end position="194"/>
    </location>
</feature>
<gene>
    <name evidence="17" type="ORF">BOW52_03165</name>
</gene>
<keyword evidence="10 14" id="KW-0472">Membrane</keyword>
<feature type="domain" description="CAAX prenyl protease 1 N-terminal" evidence="16">
    <location>
        <begin position="27"/>
        <end position="204"/>
    </location>
</feature>
<dbReference type="Gene3D" id="3.30.2010.10">
    <property type="entry name" value="Metalloproteases ('zincins'), catalytic domain"/>
    <property type="match status" value="1"/>
</dbReference>
<comment type="subcellular location">
    <subcellularLocation>
        <location evidence="1">Endoplasmic reticulum membrane</location>
        <topology evidence="1">Multi-pass membrane protein</topology>
    </subcellularLocation>
</comment>
<evidence type="ECO:0000256" key="7">
    <source>
        <dbReference type="ARBA" id="ARBA00022833"/>
    </source>
</evidence>
<evidence type="ECO:0000256" key="4">
    <source>
        <dbReference type="ARBA" id="ARBA00022723"/>
    </source>
</evidence>
<feature type="transmembrane region" description="Helical" evidence="14">
    <location>
        <begin position="66"/>
        <end position="84"/>
    </location>
</feature>
<accession>A0A1T2LBP2</accession>
<evidence type="ECO:0000256" key="1">
    <source>
        <dbReference type="ARBA" id="ARBA00004477"/>
    </source>
</evidence>
<feature type="active site" description="Proton donor" evidence="11">
    <location>
        <position position="359"/>
    </location>
</feature>
<feature type="domain" description="Peptidase M48" evidence="15">
    <location>
        <begin position="207"/>
        <end position="411"/>
    </location>
</feature>
<evidence type="ECO:0000256" key="8">
    <source>
        <dbReference type="ARBA" id="ARBA00022989"/>
    </source>
</evidence>
<dbReference type="PANTHER" id="PTHR10120">
    <property type="entry name" value="CAAX PRENYL PROTEASE 1"/>
    <property type="match status" value="1"/>
</dbReference>
<comment type="similarity">
    <text evidence="13">Belongs to the peptidase M48 family.</text>
</comment>
<comment type="cofactor">
    <cofactor evidence="12 13">
        <name>Zn(2+)</name>
        <dbReference type="ChEBI" id="CHEBI:29105"/>
    </cofactor>
    <text evidence="12 13">Binds 1 zinc ion per subunit.</text>
</comment>
<evidence type="ECO:0000256" key="12">
    <source>
        <dbReference type="PIRSR" id="PIRSR627057-2"/>
    </source>
</evidence>
<feature type="transmembrane region" description="Helical" evidence="14">
    <location>
        <begin position="104"/>
        <end position="126"/>
    </location>
</feature>